<comment type="similarity">
    <text evidence="1 9">Belongs to the alkaline phosphatase family.</text>
</comment>
<dbReference type="SMART" id="SM00098">
    <property type="entry name" value="alkPPc"/>
    <property type="match status" value="2"/>
</dbReference>
<dbReference type="InterPro" id="IPR017850">
    <property type="entry name" value="Alkaline_phosphatase_core_sf"/>
</dbReference>
<feature type="binding site" evidence="8">
    <location>
        <position position="649"/>
    </location>
    <ligand>
        <name>Mg(2+)</name>
        <dbReference type="ChEBI" id="CHEBI:18420"/>
    </ligand>
</feature>
<keyword evidence="3 8" id="KW-0479">Metal-binding</keyword>
<dbReference type="InterPro" id="IPR018299">
    <property type="entry name" value="Alkaline_phosphatase_AS"/>
</dbReference>
<organism evidence="12 13">
    <name type="scientific">Lutzomyia longipalpis</name>
    <name type="common">Sand fly</name>
    <dbReference type="NCBI Taxonomy" id="7200"/>
    <lineage>
        <taxon>Eukaryota</taxon>
        <taxon>Metazoa</taxon>
        <taxon>Ecdysozoa</taxon>
        <taxon>Arthropoda</taxon>
        <taxon>Hexapoda</taxon>
        <taxon>Insecta</taxon>
        <taxon>Pterygota</taxon>
        <taxon>Neoptera</taxon>
        <taxon>Endopterygota</taxon>
        <taxon>Diptera</taxon>
        <taxon>Nematocera</taxon>
        <taxon>Psychodoidea</taxon>
        <taxon>Psychodidae</taxon>
        <taxon>Lutzomyia</taxon>
        <taxon>Lutzomyia</taxon>
    </lineage>
</organism>
<evidence type="ECO:0000256" key="7">
    <source>
        <dbReference type="PIRSR" id="PIRSR601952-1"/>
    </source>
</evidence>
<evidence type="ECO:0000256" key="8">
    <source>
        <dbReference type="PIRSR" id="PIRSR601952-2"/>
    </source>
</evidence>
<evidence type="ECO:0000313" key="11">
    <source>
        <dbReference type="EMBL" id="MBC1169272.1"/>
    </source>
</evidence>
<feature type="binding site" evidence="8">
    <location>
        <position position="813"/>
    </location>
    <ligand>
        <name>Zn(2+)</name>
        <dbReference type="ChEBI" id="CHEBI:29105"/>
        <label>2</label>
    </ligand>
</feature>
<dbReference type="VEuPathDB" id="VectorBase:LLONM1_002755"/>
<dbReference type="EMBL" id="AJWK01013960">
    <property type="status" value="NOT_ANNOTATED_CDS"/>
    <property type="molecule type" value="Genomic_DNA"/>
</dbReference>
<dbReference type="VEuPathDB" id="VectorBase:LLOJ004452"/>
<dbReference type="AlphaFoldDB" id="A0A1B0CJ19"/>
<evidence type="ECO:0000256" key="3">
    <source>
        <dbReference type="ARBA" id="ARBA00022723"/>
    </source>
</evidence>
<dbReference type="GO" id="GO:0004035">
    <property type="term" value="F:alkaline phosphatase activity"/>
    <property type="evidence" value="ECO:0007669"/>
    <property type="project" value="UniProtKB-EC"/>
</dbReference>
<feature type="binding site" evidence="8">
    <location>
        <position position="651"/>
    </location>
    <ligand>
        <name>Mg(2+)</name>
        <dbReference type="ChEBI" id="CHEBI:18420"/>
    </ligand>
</feature>
<dbReference type="PRINTS" id="PR00113">
    <property type="entry name" value="ALKPHPHTASE"/>
</dbReference>
<feature type="binding site" evidence="8">
    <location>
        <position position="851"/>
    </location>
    <ligand>
        <name>Zn(2+)</name>
        <dbReference type="ChEBI" id="CHEBI:29105"/>
        <label>2</label>
    </ligand>
</feature>
<dbReference type="EC" id="3.1.3.1" evidence="2 10"/>
<keyword evidence="6 8" id="KW-0460">Magnesium</keyword>
<sequence length="872" mass="96843">MWSSKSSEEFADKKVSQLYLTPQLILCWAMDRVTGCVLATLVATVLSVPIKNPPEVVSVPYNSCKYGEHDPNCRYVPIVPPSQRPTHPMDDPNWIPPTGPTHEKFKEYWLQTGQELLQKQLHKNRLNTNIAKNVIIVIGDGMSIPTQAATRVYMGDENVELSFEKFPYAGLSKTYCVNYQVSDSACTGTAFLSGIKNNYGTLGVSAAVPLRNCSAQHDERHHIDSIFKWAQDADSYNIERLSHFGNNLAGKATGVVTNTRITHATPASAYARSADREWESTAPEGCDDVAKQLIHGDVGSKIKVFSVILGGGWREFAPTTVVDAEGNTGFRTDNRNLIEEWLSSKQQNNANGVYVTTRDELLNVDVEGTDYLFGLFEHSHMSYALLADKSKEPSLEEMSQKAVEMLRKYPNGYVLLVEGLRVCSCHLVATVLSVPIKNPPEVVSVPYNSCKYGEHDPNCRYVPIVPPSQRPTHPMDDPNWIPPTGPTHEKFKEYWLQTGQELLQKQLHKNRLNTNIAKNVIIVIGDGMSIPTQAATRVYMGDENVELSFEKFPYAGLSKTYCVNYQVSDSACTGTAFLSGIKNNYGTLGVSAAVPLRNCSAQHDERHHIDSIFKWAQDADSYNIERLSHFGNNLAGKATGVVTNTRITHATPASAYARSADREWESTAPEGCDDVAKQLIHGDVGSKIKVFSVILGGGWREFAPTTVVDAEGNTGFRTDNRNLIEEWLSSKQQNNANGVYVTTRDELLNVDVEGTDYLFGLFEHSHMSYALLADKSKEPSLEEMSQKAVEMLRKYPNGYVLLVEGGRIDHAHHQTWARLSLPETVEFHKTVETLEALTNEEDTLIVVTADHSHTMTIGGYPVSKLLRLNPPI</sequence>
<evidence type="ECO:0000256" key="10">
    <source>
        <dbReference type="RuleBase" id="RU003947"/>
    </source>
</evidence>
<keyword evidence="5 8" id="KW-0862">Zinc</keyword>
<evidence type="ECO:0000256" key="5">
    <source>
        <dbReference type="ARBA" id="ARBA00022833"/>
    </source>
</evidence>
<dbReference type="Gene3D" id="3.40.720.10">
    <property type="entry name" value="Alkaline Phosphatase, subunit A"/>
    <property type="match status" value="2"/>
</dbReference>
<evidence type="ECO:0000256" key="2">
    <source>
        <dbReference type="ARBA" id="ARBA00012647"/>
    </source>
</evidence>
<keyword evidence="4 10" id="KW-0378">Hydrolase</keyword>
<name>A0A1B0CJ19_LUTLO</name>
<comment type="cofactor">
    <cofactor evidence="8">
        <name>Zn(2+)</name>
        <dbReference type="ChEBI" id="CHEBI:29105"/>
    </cofactor>
    <text evidence="8">Binds 2 Zn(2+) ions.</text>
</comment>
<reference evidence="12" key="3">
    <citation type="submission" date="2020-05" db="UniProtKB">
        <authorList>
            <consortium name="EnsemblMetazoa"/>
        </authorList>
    </citation>
    <scope>IDENTIFICATION</scope>
    <source>
        <strain evidence="12">Jacobina</strain>
    </source>
</reference>
<reference evidence="11" key="2">
    <citation type="journal article" date="2020" name="BMC">
        <title>Leishmania infection induces a limited differential gene expression in the sand fly midgut.</title>
        <authorList>
            <person name="Coutinho-Abreu I.V."/>
            <person name="Serafim T.D."/>
            <person name="Meneses C."/>
            <person name="Kamhawi S."/>
            <person name="Oliveira F."/>
            <person name="Valenzuela J.G."/>
        </authorList>
    </citation>
    <scope>NUCLEOTIDE SEQUENCE</scope>
    <source>
        <strain evidence="11">Jacobina</strain>
        <tissue evidence="11">Midgut</tissue>
    </source>
</reference>
<evidence type="ECO:0000256" key="9">
    <source>
        <dbReference type="RuleBase" id="RU003946"/>
    </source>
</evidence>
<dbReference type="EMBL" id="AJWK01013961">
    <property type="status" value="NOT_ANNOTATED_CDS"/>
    <property type="molecule type" value="Genomic_DNA"/>
</dbReference>
<comment type="cofactor">
    <cofactor evidence="8">
        <name>Mg(2+)</name>
        <dbReference type="ChEBI" id="CHEBI:18420"/>
    </cofactor>
    <text evidence="8">Binds 1 Mg(2+) ion.</text>
</comment>
<dbReference type="Pfam" id="PF00245">
    <property type="entry name" value="Alk_phosphatase"/>
    <property type="match status" value="2"/>
</dbReference>
<keyword evidence="13" id="KW-1185">Reference proteome</keyword>
<dbReference type="SUPFAM" id="SSF53649">
    <property type="entry name" value="Alkaline phosphatase-like"/>
    <property type="match status" value="2"/>
</dbReference>
<feature type="binding site" evidence="8">
    <location>
        <position position="804"/>
    </location>
    <ligand>
        <name>Mg(2+)</name>
        <dbReference type="ChEBI" id="CHEBI:18420"/>
    </ligand>
</feature>
<evidence type="ECO:0000313" key="12">
    <source>
        <dbReference type="EnsemblMetazoa" id="LLOJ004452-PA"/>
    </source>
</evidence>
<accession>A0A1B0CJ19</accession>
<dbReference type="GO" id="GO:0046872">
    <property type="term" value="F:metal ion binding"/>
    <property type="evidence" value="ECO:0007669"/>
    <property type="project" value="UniProtKB-KW"/>
</dbReference>
<comment type="catalytic activity">
    <reaction evidence="10">
        <text>a phosphate monoester + H2O = an alcohol + phosphate</text>
        <dbReference type="Rhea" id="RHEA:15017"/>
        <dbReference type="ChEBI" id="CHEBI:15377"/>
        <dbReference type="ChEBI" id="CHEBI:30879"/>
        <dbReference type="ChEBI" id="CHEBI:43474"/>
        <dbReference type="ChEBI" id="CHEBI:67140"/>
        <dbReference type="EC" id="3.1.3.1"/>
    </reaction>
</comment>
<evidence type="ECO:0000256" key="6">
    <source>
        <dbReference type="ARBA" id="ARBA00022842"/>
    </source>
</evidence>
<dbReference type="InterPro" id="IPR001952">
    <property type="entry name" value="Alkaline_phosphatase"/>
</dbReference>
<dbReference type="EMBL" id="GITU01000569">
    <property type="protein sequence ID" value="MBC1169272.1"/>
    <property type="molecule type" value="Transcribed_RNA"/>
</dbReference>
<dbReference type="Proteomes" id="UP000092461">
    <property type="component" value="Unassembled WGS sequence"/>
</dbReference>
<feature type="binding site" evidence="8">
    <location>
        <position position="809"/>
    </location>
    <ligand>
        <name>Zn(2+)</name>
        <dbReference type="ChEBI" id="CHEBI:29105"/>
        <label>2</label>
    </ligand>
</feature>
<feature type="active site" description="Phosphoserine intermediate" evidence="7">
    <location>
        <position position="570"/>
    </location>
</feature>
<reference evidence="13" key="1">
    <citation type="submission" date="2012-05" db="EMBL/GenBank/DDBJ databases">
        <title>Whole Genome Assembly of Lutzomyia longipalpis.</title>
        <authorList>
            <person name="Richards S."/>
            <person name="Qu C."/>
            <person name="Dillon R."/>
            <person name="Worley K."/>
            <person name="Scherer S."/>
            <person name="Batterton M."/>
            <person name="Taylor A."/>
            <person name="Hawes A."/>
            <person name="Hernandez B."/>
            <person name="Kovar C."/>
            <person name="Mandapat C."/>
            <person name="Pham C."/>
            <person name="Qu C."/>
            <person name="Jing C."/>
            <person name="Bess C."/>
            <person name="Bandaranaike D."/>
            <person name="Ngo D."/>
            <person name="Ongeri F."/>
            <person name="Arias F."/>
            <person name="Lara F."/>
            <person name="Weissenberger G."/>
            <person name="Kamau G."/>
            <person name="Han H."/>
            <person name="Shen H."/>
            <person name="Dinh H."/>
            <person name="Khalil I."/>
            <person name="Jones J."/>
            <person name="Shafer J."/>
            <person name="Jayaseelan J."/>
            <person name="Quiroz J."/>
            <person name="Blankenburg K."/>
            <person name="Nguyen L."/>
            <person name="Jackson L."/>
            <person name="Francisco L."/>
            <person name="Tang L.-Y."/>
            <person name="Pu L.-L."/>
            <person name="Perales L."/>
            <person name="Lorensuhewa L."/>
            <person name="Munidasa M."/>
            <person name="Coyle M."/>
            <person name="Taylor M."/>
            <person name="Puazo M."/>
            <person name="Firestine M."/>
            <person name="Scheel M."/>
            <person name="Javaid M."/>
            <person name="Wang M."/>
            <person name="Li M."/>
            <person name="Tabassum N."/>
            <person name="Saada N."/>
            <person name="Osuji N."/>
            <person name="Aqrawi P."/>
            <person name="Fu Q."/>
            <person name="Thornton R."/>
            <person name="Raj R."/>
            <person name="Goodspeed R."/>
            <person name="Mata R."/>
            <person name="Najjar R."/>
            <person name="Gubbala S."/>
            <person name="Lee S."/>
            <person name="Denson S."/>
            <person name="Patil S."/>
            <person name="Macmil S."/>
            <person name="Qi S."/>
            <person name="Matskevitch T."/>
            <person name="Palculict T."/>
            <person name="Mathew T."/>
            <person name="Vee V."/>
            <person name="Velamala V."/>
            <person name="Korchina V."/>
            <person name="Cai W."/>
            <person name="Liu W."/>
            <person name="Dai W."/>
            <person name="Zou X."/>
            <person name="Zhu Y."/>
            <person name="Zhang Y."/>
            <person name="Wu Y.-Q."/>
            <person name="Xin Y."/>
            <person name="Nazarath L."/>
            <person name="Kovar C."/>
            <person name="Han Y."/>
            <person name="Muzny D."/>
            <person name="Gibbs R."/>
        </authorList>
    </citation>
    <scope>NUCLEOTIDE SEQUENCE [LARGE SCALE GENOMIC DNA]</scope>
    <source>
        <strain evidence="13">Jacobina</strain>
    </source>
</reference>
<dbReference type="PROSITE" id="PS00123">
    <property type="entry name" value="ALKALINE_PHOSPHATASE"/>
    <property type="match status" value="2"/>
</dbReference>
<dbReference type="EnsemblMetazoa" id="LLOJ004452-RA">
    <property type="protein sequence ID" value="LLOJ004452-PA"/>
    <property type="gene ID" value="LLOJ004452"/>
</dbReference>
<proteinExistence type="inferred from homology"/>
<protein>
    <recommendedName>
        <fullName evidence="2 10">Alkaline phosphatase</fullName>
        <ecNumber evidence="2 10">3.1.3.1</ecNumber>
    </recommendedName>
</protein>
<feature type="binding site" evidence="8">
    <location>
        <position position="526"/>
    </location>
    <ligand>
        <name>Zn(2+)</name>
        <dbReference type="ChEBI" id="CHEBI:29105"/>
        <label>2</label>
    </ligand>
</feature>
<dbReference type="CDD" id="cd16012">
    <property type="entry name" value="ALP"/>
    <property type="match status" value="2"/>
</dbReference>
<evidence type="ECO:0000256" key="1">
    <source>
        <dbReference type="ARBA" id="ARBA00005984"/>
    </source>
</evidence>
<evidence type="ECO:0000256" key="4">
    <source>
        <dbReference type="ARBA" id="ARBA00022801"/>
    </source>
</evidence>
<feature type="binding site" evidence="8">
    <location>
        <position position="526"/>
    </location>
    <ligand>
        <name>Mg(2+)</name>
        <dbReference type="ChEBI" id="CHEBI:18420"/>
    </ligand>
</feature>
<dbReference type="PANTHER" id="PTHR11596:SF95">
    <property type="entry name" value="ALKALINE PHOSPHATASE-RELATED"/>
    <property type="match status" value="1"/>
</dbReference>
<feature type="binding site" evidence="8">
    <location>
        <position position="850"/>
    </location>
    <ligand>
        <name>Zn(2+)</name>
        <dbReference type="ChEBI" id="CHEBI:29105"/>
        <label>2</label>
    </ligand>
</feature>
<evidence type="ECO:0000313" key="13">
    <source>
        <dbReference type="Proteomes" id="UP000092461"/>
    </source>
</evidence>
<dbReference type="PANTHER" id="PTHR11596">
    <property type="entry name" value="ALKALINE PHOSPHATASE"/>
    <property type="match status" value="1"/>
</dbReference>